<dbReference type="GO" id="GO:0005524">
    <property type="term" value="F:ATP binding"/>
    <property type="evidence" value="ECO:0007669"/>
    <property type="project" value="UniProtKB-KW"/>
</dbReference>
<dbReference type="SMART" id="SM00382">
    <property type="entry name" value="AAA"/>
    <property type="match status" value="2"/>
</dbReference>
<feature type="domain" description="ABC transporter" evidence="6">
    <location>
        <begin position="165"/>
        <end position="486"/>
    </location>
</feature>
<reference evidence="7" key="1">
    <citation type="submission" date="2014-11" db="EMBL/GenBank/DDBJ databases">
        <authorList>
            <person name="Otto D Thomas"/>
            <person name="Naeem Raeece"/>
        </authorList>
    </citation>
    <scope>NUCLEOTIDE SEQUENCE</scope>
</reference>
<dbReference type="InterPro" id="IPR003439">
    <property type="entry name" value="ABC_transporter-like_ATP-bd"/>
</dbReference>
<dbReference type="PANTHER" id="PTHR19211:SF129">
    <property type="entry name" value="ABC TRANSPORTER ATP-BINDING PROTEIN"/>
    <property type="match status" value="1"/>
</dbReference>
<dbReference type="PhylomeDB" id="A0A0G4HFJ7"/>
<dbReference type="PANTHER" id="PTHR19211">
    <property type="entry name" value="ATP-BINDING TRANSPORT PROTEIN-RELATED"/>
    <property type="match status" value="1"/>
</dbReference>
<feature type="domain" description="ABC transporter" evidence="6">
    <location>
        <begin position="597"/>
        <end position="842"/>
    </location>
</feature>
<dbReference type="InterPro" id="IPR050611">
    <property type="entry name" value="ABCF"/>
</dbReference>
<dbReference type="AlphaFoldDB" id="A0A0G4HFJ7"/>
<protein>
    <recommendedName>
        <fullName evidence="6">ABC transporter domain-containing protein</fullName>
    </recommendedName>
</protein>
<dbReference type="CDD" id="cd03221">
    <property type="entry name" value="ABCF_EF-3"/>
    <property type="match status" value="1"/>
</dbReference>
<evidence type="ECO:0000256" key="1">
    <source>
        <dbReference type="ARBA" id="ARBA00022737"/>
    </source>
</evidence>
<dbReference type="FunFam" id="3.40.50.300:FF:000011">
    <property type="entry name" value="Putative ABC transporter ATP-binding component"/>
    <property type="match status" value="1"/>
</dbReference>
<dbReference type="VEuPathDB" id="CryptoDB:Cvel_6661"/>
<dbReference type="Gene3D" id="3.40.50.300">
    <property type="entry name" value="P-loop containing nucleotide triphosphate hydrolases"/>
    <property type="match status" value="2"/>
</dbReference>
<dbReference type="Pfam" id="PF12848">
    <property type="entry name" value="ABC_tran_Xtn"/>
    <property type="match status" value="1"/>
</dbReference>
<dbReference type="GO" id="GO:0016887">
    <property type="term" value="F:ATP hydrolysis activity"/>
    <property type="evidence" value="ECO:0007669"/>
    <property type="project" value="InterPro"/>
</dbReference>
<feature type="compositionally biased region" description="Basic and acidic residues" evidence="5">
    <location>
        <begin position="528"/>
        <end position="539"/>
    </location>
</feature>
<dbReference type="InterPro" id="IPR027417">
    <property type="entry name" value="P-loop_NTPase"/>
</dbReference>
<keyword evidence="1" id="KW-0677">Repeat</keyword>
<gene>
    <name evidence="7" type="ORF">Cvel_6661</name>
</gene>
<accession>A0A0G4HFJ7</accession>
<dbReference type="Pfam" id="PF00005">
    <property type="entry name" value="ABC_tran"/>
    <property type="match status" value="3"/>
</dbReference>
<dbReference type="EMBL" id="CDMZ01002545">
    <property type="protein sequence ID" value="CEM42843.1"/>
    <property type="molecule type" value="Genomic_DNA"/>
</dbReference>
<organism evidence="7">
    <name type="scientific">Chromera velia CCMP2878</name>
    <dbReference type="NCBI Taxonomy" id="1169474"/>
    <lineage>
        <taxon>Eukaryota</taxon>
        <taxon>Sar</taxon>
        <taxon>Alveolata</taxon>
        <taxon>Colpodellida</taxon>
        <taxon>Chromeraceae</taxon>
        <taxon>Chromera</taxon>
    </lineage>
</organism>
<feature type="coiled-coil region" evidence="4">
    <location>
        <begin position="309"/>
        <end position="336"/>
    </location>
</feature>
<dbReference type="InterPro" id="IPR003593">
    <property type="entry name" value="AAA+_ATPase"/>
</dbReference>
<feature type="region of interest" description="Disordered" evidence="5">
    <location>
        <begin position="813"/>
        <end position="838"/>
    </location>
</feature>
<keyword evidence="4" id="KW-0175">Coiled coil</keyword>
<proteinExistence type="predicted"/>
<evidence type="ECO:0000313" key="7">
    <source>
        <dbReference type="EMBL" id="CEM42843.1"/>
    </source>
</evidence>
<keyword evidence="3" id="KW-0067">ATP-binding</keyword>
<sequence length="872" mass="95344">MVLQEEFDALLQESGVSLEAEHVEYLFSMVGSFQEGECEFSELLDCVQSFFQDGGAAASAAAPFLEALGLREESKEVDAPQPIVRKQNVAAEAKHEKQGSDKMAVSCEKGDGEKSELIEALTCAETVPASTVSAEKKPDPLEHVSACIKMSRFHAEAIETAERTVRLSGLDVNVGDVRLLEDAELKIEPGVRYGLVGRNGIGKSTLLAVLGNRLIDGLPSAVRFLLVQQLEHEDDLRLSILDAVLAADQKAIQAEAELDALSTVDGPSLNTSVTVQKLRVSHLERERREAKKIAERRSGERGLQARIRLVDCEKRLREAEEKLQKLEETGEVSEETARADADEACRLAEAAAARLGERDPEKTEARAKEVLSGLGFSASDFDRELREMSGGWRLRVALARALTFTPDVLLLDEPTNHLDLPAIAWLQGALAFLPQHVAVVVVSHNRSFLNAVCQRTLIVRHRKIFEHDGGFDDYVREASERKKYLERNEEKVQKQRENLKSQVAAMTKSAAQSKDEKKMQQAASRRKKLEDRTGMEKNAKGHRFKLNRDLAGFHLTSRAEVDFGEYAEEDKASAACAAAIRLPPPPERRQDSNAPLLSLENVWHKYAEGSPWVLRGVNLTVRRGDRLLLMGANGQGKSTLIDVACAQLRQSKGTVNRTPGVTVGRCGQAEITRLMGLPVERKGGDGAVELVTPLVLMREAVETSKGQEAQTKKDGGMIGVSEQDLRTRLAAVGVTGHMATRSLRSLSGGQISRVALALACVSHPSLLVLDEPTNHLDMETIEALAETLRSWEGAVICVSHDEHFLAQLMSETPKETGGDHAGGGRFSDGSTDPSTKGCGSSSLFSIEAGRLTDRTSEGVHGYVRSLTKRFRN</sequence>
<evidence type="ECO:0000256" key="5">
    <source>
        <dbReference type="SAM" id="MobiDB-lite"/>
    </source>
</evidence>
<keyword evidence="2" id="KW-0547">Nucleotide-binding</keyword>
<dbReference type="InterPro" id="IPR032781">
    <property type="entry name" value="ABC_tran_Xtn"/>
</dbReference>
<dbReference type="SUPFAM" id="SSF52540">
    <property type="entry name" value="P-loop containing nucleoside triphosphate hydrolases"/>
    <property type="match status" value="2"/>
</dbReference>
<evidence type="ECO:0000256" key="4">
    <source>
        <dbReference type="SAM" id="Coils"/>
    </source>
</evidence>
<feature type="region of interest" description="Disordered" evidence="5">
    <location>
        <begin position="504"/>
        <end position="541"/>
    </location>
</feature>
<evidence type="ECO:0000259" key="6">
    <source>
        <dbReference type="PROSITE" id="PS50893"/>
    </source>
</evidence>
<name>A0A0G4HFJ7_9ALVE</name>
<dbReference type="PROSITE" id="PS50893">
    <property type="entry name" value="ABC_TRANSPORTER_2"/>
    <property type="match status" value="2"/>
</dbReference>
<feature type="compositionally biased region" description="Polar residues" evidence="5">
    <location>
        <begin position="828"/>
        <end position="838"/>
    </location>
</feature>
<evidence type="ECO:0000256" key="2">
    <source>
        <dbReference type="ARBA" id="ARBA00022741"/>
    </source>
</evidence>
<evidence type="ECO:0000256" key="3">
    <source>
        <dbReference type="ARBA" id="ARBA00022840"/>
    </source>
</evidence>